<sequence length="196" mass="22102">MQDMMRATSNSRVKGFKGVSSLLELKSFDVVSGSPPDYMHGVLLGVQQRKKNSYFIGNKLALISKRLNAIQPPETIERLPRNLEKNYSNFKATELQAWLLYYAIPCLDGILPNKFLEHFALLGEGVYLLLKDIISLYDIERAHVVLLEFMKNFTVLYPAGSCGLNVHNIGYHLVEYVKLLGQCGVGVAFHLKIVIQ</sequence>
<organism evidence="1 2">
    <name type="scientific">Tegillarca granosa</name>
    <name type="common">Malaysian cockle</name>
    <name type="synonym">Anadara granosa</name>
    <dbReference type="NCBI Taxonomy" id="220873"/>
    <lineage>
        <taxon>Eukaryota</taxon>
        <taxon>Metazoa</taxon>
        <taxon>Spiralia</taxon>
        <taxon>Lophotrochozoa</taxon>
        <taxon>Mollusca</taxon>
        <taxon>Bivalvia</taxon>
        <taxon>Autobranchia</taxon>
        <taxon>Pteriomorphia</taxon>
        <taxon>Arcoida</taxon>
        <taxon>Arcoidea</taxon>
        <taxon>Arcidae</taxon>
        <taxon>Tegillarca</taxon>
    </lineage>
</organism>
<accession>A0ABQ9FB89</accession>
<gene>
    <name evidence="1" type="ORF">KUTeg_008072</name>
</gene>
<dbReference type="Proteomes" id="UP001217089">
    <property type="component" value="Unassembled WGS sequence"/>
</dbReference>
<evidence type="ECO:0000313" key="2">
    <source>
        <dbReference type="Proteomes" id="UP001217089"/>
    </source>
</evidence>
<reference evidence="1 2" key="1">
    <citation type="submission" date="2022-12" db="EMBL/GenBank/DDBJ databases">
        <title>Chromosome-level genome of Tegillarca granosa.</title>
        <authorList>
            <person name="Kim J."/>
        </authorList>
    </citation>
    <scope>NUCLEOTIDE SEQUENCE [LARGE SCALE GENOMIC DNA]</scope>
    <source>
        <strain evidence="1">Teg-2019</strain>
        <tissue evidence="1">Adductor muscle</tissue>
    </source>
</reference>
<keyword evidence="2" id="KW-1185">Reference proteome</keyword>
<proteinExistence type="predicted"/>
<comment type="caution">
    <text evidence="1">The sequence shown here is derived from an EMBL/GenBank/DDBJ whole genome shotgun (WGS) entry which is preliminary data.</text>
</comment>
<dbReference type="EMBL" id="JARBDR010000342">
    <property type="protein sequence ID" value="KAJ8313511.1"/>
    <property type="molecule type" value="Genomic_DNA"/>
</dbReference>
<protein>
    <submittedName>
        <fullName evidence="1">Uncharacterized protein</fullName>
    </submittedName>
</protein>
<dbReference type="PANTHER" id="PTHR46579:SF1">
    <property type="entry name" value="F5_8 TYPE C DOMAIN-CONTAINING PROTEIN"/>
    <property type="match status" value="1"/>
</dbReference>
<evidence type="ECO:0000313" key="1">
    <source>
        <dbReference type="EMBL" id="KAJ8313511.1"/>
    </source>
</evidence>
<dbReference type="PANTHER" id="PTHR46579">
    <property type="entry name" value="F5/8 TYPE C DOMAIN-CONTAINING PROTEIN-RELATED"/>
    <property type="match status" value="1"/>
</dbReference>
<name>A0ABQ9FB89_TEGGR</name>